<reference evidence="1 2" key="1">
    <citation type="journal article" date="2021" name="BMC Genomics">
        <title>Datura genome reveals duplications of psychoactive alkaloid biosynthetic genes and high mutation rate following tissue culture.</title>
        <authorList>
            <person name="Rajewski A."/>
            <person name="Carter-House D."/>
            <person name="Stajich J."/>
            <person name="Litt A."/>
        </authorList>
    </citation>
    <scope>NUCLEOTIDE SEQUENCE [LARGE SCALE GENOMIC DNA]</scope>
    <source>
        <strain evidence="1">AR-01</strain>
    </source>
</reference>
<dbReference type="EMBL" id="JACEIK010007012">
    <property type="protein sequence ID" value="MCE3049614.1"/>
    <property type="molecule type" value="Genomic_DNA"/>
</dbReference>
<comment type="caution">
    <text evidence="1">The sequence shown here is derived from an EMBL/GenBank/DDBJ whole genome shotgun (WGS) entry which is preliminary data.</text>
</comment>
<evidence type="ECO:0000313" key="1">
    <source>
        <dbReference type="EMBL" id="MCE3049614.1"/>
    </source>
</evidence>
<gene>
    <name evidence="1" type="ORF">HAX54_045388</name>
</gene>
<evidence type="ECO:0000313" key="2">
    <source>
        <dbReference type="Proteomes" id="UP000823775"/>
    </source>
</evidence>
<organism evidence="1 2">
    <name type="scientific">Datura stramonium</name>
    <name type="common">Jimsonweed</name>
    <name type="synonym">Common thornapple</name>
    <dbReference type="NCBI Taxonomy" id="4076"/>
    <lineage>
        <taxon>Eukaryota</taxon>
        <taxon>Viridiplantae</taxon>
        <taxon>Streptophyta</taxon>
        <taxon>Embryophyta</taxon>
        <taxon>Tracheophyta</taxon>
        <taxon>Spermatophyta</taxon>
        <taxon>Magnoliopsida</taxon>
        <taxon>eudicotyledons</taxon>
        <taxon>Gunneridae</taxon>
        <taxon>Pentapetalae</taxon>
        <taxon>asterids</taxon>
        <taxon>lamiids</taxon>
        <taxon>Solanales</taxon>
        <taxon>Solanaceae</taxon>
        <taxon>Solanoideae</taxon>
        <taxon>Datureae</taxon>
        <taxon>Datura</taxon>
    </lineage>
</organism>
<dbReference type="Gene3D" id="3.40.50.2000">
    <property type="entry name" value="Glycogen Phosphorylase B"/>
    <property type="match status" value="3"/>
</dbReference>
<accession>A0ABS8WHI7</accession>
<keyword evidence="2" id="KW-1185">Reference proteome</keyword>
<sequence length="145" mass="16544">MSAAVFSLFHQMDLLAQNGHFKANLSGKQEQVDYIPGIPPIRVLDLPTPFHGRKGKNYRIAVSKLLKDWKIGYRGEKYGHQSSITREEISSLLKWFMDSGNDEVMETRRRVKEIQKICQCSCANGGSSEINIEAFIKDVSCHKYH</sequence>
<name>A0ABS8WHI7_DATST</name>
<proteinExistence type="predicted"/>
<dbReference type="SUPFAM" id="SSF53756">
    <property type="entry name" value="UDP-Glycosyltransferase/glycogen phosphorylase"/>
    <property type="match status" value="1"/>
</dbReference>
<protein>
    <submittedName>
        <fullName evidence="1">Uncharacterized protein</fullName>
    </submittedName>
</protein>
<dbReference type="Proteomes" id="UP000823775">
    <property type="component" value="Unassembled WGS sequence"/>
</dbReference>